<gene>
    <name evidence="1" type="ORF">I601_0998</name>
</gene>
<name>A0A1A9GID0_9ACTN</name>
<keyword evidence="2" id="KW-1185">Reference proteome</keyword>
<reference evidence="1 2" key="1">
    <citation type="submission" date="2016-03" db="EMBL/GenBank/DDBJ databases">
        <title>Complete genome sequence of a soil Actinobacterium, Nocardioides dokdonensis FR1436.</title>
        <authorList>
            <person name="Kwon S.-K."/>
            <person name="Kim K."/>
            <person name="Kim J.F."/>
        </authorList>
    </citation>
    <scope>NUCLEOTIDE SEQUENCE [LARGE SCALE GENOMIC DNA]</scope>
    <source>
        <strain evidence="1 2">FR1436</strain>
    </source>
</reference>
<proteinExistence type="predicted"/>
<organism evidence="1 2">
    <name type="scientific">Nocardioides dokdonensis FR1436</name>
    <dbReference type="NCBI Taxonomy" id="1300347"/>
    <lineage>
        <taxon>Bacteria</taxon>
        <taxon>Bacillati</taxon>
        <taxon>Actinomycetota</taxon>
        <taxon>Actinomycetes</taxon>
        <taxon>Propionibacteriales</taxon>
        <taxon>Nocardioidaceae</taxon>
        <taxon>Nocardioides</taxon>
    </lineage>
</organism>
<accession>A0A1A9GID0</accession>
<evidence type="ECO:0000313" key="2">
    <source>
        <dbReference type="Proteomes" id="UP000077868"/>
    </source>
</evidence>
<dbReference type="PATRIC" id="fig|1300347.3.peg.995"/>
<dbReference type="Proteomes" id="UP000077868">
    <property type="component" value="Chromosome"/>
</dbReference>
<evidence type="ECO:0000313" key="1">
    <source>
        <dbReference type="EMBL" id="ANH37440.1"/>
    </source>
</evidence>
<dbReference type="KEGG" id="ndk:I601_0998"/>
<dbReference type="AlphaFoldDB" id="A0A1A9GID0"/>
<dbReference type="STRING" id="1300347.I601_0998"/>
<sequence length="119" mass="12554">MVTVRIEPPNSVILVVAREDFTPPSTFAGRTCAATSDCIAIGVRSVDDGETVVSFAAPGQRPDLMVLGEFVVISEGNLSVRSIYNREHLTAGVEVGAVTVEVLGNEAAEPDEVVLVIRS</sequence>
<dbReference type="EMBL" id="CP015079">
    <property type="protein sequence ID" value="ANH37440.1"/>
    <property type="molecule type" value="Genomic_DNA"/>
</dbReference>
<protein>
    <submittedName>
        <fullName evidence="1">Uncharacterized protein</fullName>
    </submittedName>
</protein>